<dbReference type="Proteomes" id="UP000248961">
    <property type="component" value="Unassembled WGS sequence"/>
</dbReference>
<organism evidence="2 3">
    <name type="scientific">Aspergillus homomorphus (strain CBS 101889)</name>
    <dbReference type="NCBI Taxonomy" id="1450537"/>
    <lineage>
        <taxon>Eukaryota</taxon>
        <taxon>Fungi</taxon>
        <taxon>Dikarya</taxon>
        <taxon>Ascomycota</taxon>
        <taxon>Pezizomycotina</taxon>
        <taxon>Eurotiomycetes</taxon>
        <taxon>Eurotiomycetidae</taxon>
        <taxon>Eurotiales</taxon>
        <taxon>Aspergillaceae</taxon>
        <taxon>Aspergillus</taxon>
        <taxon>Aspergillus subgen. Circumdati</taxon>
    </lineage>
</organism>
<protein>
    <recommendedName>
        <fullName evidence="1">Protein kinase domain-containing protein</fullName>
    </recommendedName>
</protein>
<gene>
    <name evidence="2" type="ORF">BO97DRAFT_436875</name>
</gene>
<dbReference type="GO" id="GO:0004672">
    <property type="term" value="F:protein kinase activity"/>
    <property type="evidence" value="ECO:0007669"/>
    <property type="project" value="InterPro"/>
</dbReference>
<dbReference type="GeneID" id="37202105"/>
<dbReference type="GO" id="GO:0005524">
    <property type="term" value="F:ATP binding"/>
    <property type="evidence" value="ECO:0007669"/>
    <property type="project" value="InterPro"/>
</dbReference>
<dbReference type="STRING" id="1450537.A0A395HP38"/>
<dbReference type="OrthoDB" id="5800476at2759"/>
<dbReference type="SUPFAM" id="SSF56112">
    <property type="entry name" value="Protein kinase-like (PK-like)"/>
    <property type="match status" value="1"/>
</dbReference>
<dbReference type="RefSeq" id="XP_025548530.1">
    <property type="nucleotide sequence ID" value="XM_025697816.1"/>
</dbReference>
<evidence type="ECO:0000313" key="2">
    <source>
        <dbReference type="EMBL" id="RAL09376.1"/>
    </source>
</evidence>
<dbReference type="EMBL" id="KZ824304">
    <property type="protein sequence ID" value="RAL09376.1"/>
    <property type="molecule type" value="Genomic_DNA"/>
</dbReference>
<dbReference type="InterPro" id="IPR000719">
    <property type="entry name" value="Prot_kinase_dom"/>
</dbReference>
<accession>A0A395HP38</accession>
<evidence type="ECO:0000313" key="3">
    <source>
        <dbReference type="Proteomes" id="UP000248961"/>
    </source>
</evidence>
<evidence type="ECO:0000259" key="1">
    <source>
        <dbReference type="PROSITE" id="PS50011"/>
    </source>
</evidence>
<feature type="domain" description="Protein kinase" evidence="1">
    <location>
        <begin position="1"/>
        <end position="97"/>
    </location>
</feature>
<dbReference type="InterPro" id="IPR050235">
    <property type="entry name" value="CK1_Ser-Thr_kinase"/>
</dbReference>
<dbReference type="VEuPathDB" id="FungiDB:BO97DRAFT_436875"/>
<name>A0A395HP38_ASPHC</name>
<reference evidence="2 3" key="1">
    <citation type="submission" date="2018-02" db="EMBL/GenBank/DDBJ databases">
        <title>The genomes of Aspergillus section Nigri reveals drivers in fungal speciation.</title>
        <authorList>
            <consortium name="DOE Joint Genome Institute"/>
            <person name="Vesth T.C."/>
            <person name="Nybo J."/>
            <person name="Theobald S."/>
            <person name="Brandl J."/>
            <person name="Frisvad J.C."/>
            <person name="Nielsen K.F."/>
            <person name="Lyhne E.K."/>
            <person name="Kogle M.E."/>
            <person name="Kuo A."/>
            <person name="Riley R."/>
            <person name="Clum A."/>
            <person name="Nolan M."/>
            <person name="Lipzen A."/>
            <person name="Salamov A."/>
            <person name="Henrissat B."/>
            <person name="Wiebenga A."/>
            <person name="De vries R.P."/>
            <person name="Grigoriev I.V."/>
            <person name="Mortensen U.H."/>
            <person name="Andersen M.R."/>
            <person name="Baker S.E."/>
        </authorList>
    </citation>
    <scope>NUCLEOTIDE SEQUENCE [LARGE SCALE GENOMIC DNA]</scope>
    <source>
        <strain evidence="2 3">CBS 101889</strain>
    </source>
</reference>
<dbReference type="PROSITE" id="PS50011">
    <property type="entry name" value="PROTEIN_KINASE_DOM"/>
    <property type="match status" value="1"/>
</dbReference>
<sequence>MSIGKHGNQINVIDFGLAKRYRDLRTYSYIPYRESKNLTCTPRYASINNHLGFEQLHRDNMESLGYVILYFCRGSLPWKGLKAATTKQKLTTLCRKR</sequence>
<keyword evidence="3" id="KW-1185">Reference proteome</keyword>
<dbReference type="AlphaFoldDB" id="A0A395HP38"/>
<proteinExistence type="predicted"/>
<dbReference type="PANTHER" id="PTHR11909">
    <property type="entry name" value="CASEIN KINASE-RELATED"/>
    <property type="match status" value="1"/>
</dbReference>
<dbReference type="Gene3D" id="1.10.510.10">
    <property type="entry name" value="Transferase(Phosphotransferase) domain 1"/>
    <property type="match status" value="1"/>
</dbReference>
<dbReference type="InterPro" id="IPR011009">
    <property type="entry name" value="Kinase-like_dom_sf"/>
</dbReference>